<dbReference type="PANTHER" id="PTHR47260">
    <property type="entry name" value="UPF0644 PROTEIN PB2B4.06"/>
    <property type="match status" value="1"/>
</dbReference>
<name>A0A7C8MAF7_9PLEO</name>
<evidence type="ECO:0008006" key="4">
    <source>
        <dbReference type="Google" id="ProtNLM"/>
    </source>
</evidence>
<dbReference type="AlphaFoldDB" id="A0A7C8MAF7"/>
<dbReference type="SUPFAM" id="SSF54637">
    <property type="entry name" value="Thioesterase/thiol ester dehydrase-isomerase"/>
    <property type="match status" value="1"/>
</dbReference>
<gene>
    <name evidence="2" type="ORF">BDV95DRAFT_376371</name>
</gene>
<comment type="caution">
    <text evidence="2">The sequence shown here is derived from an EMBL/GenBank/DDBJ whole genome shotgun (WGS) entry which is preliminary data.</text>
</comment>
<dbReference type="InterPro" id="IPR052061">
    <property type="entry name" value="PTE-AB_protein"/>
</dbReference>
<dbReference type="OrthoDB" id="506431at2759"/>
<dbReference type="EMBL" id="JAADJZ010000008">
    <property type="protein sequence ID" value="KAF2873196.1"/>
    <property type="molecule type" value="Genomic_DNA"/>
</dbReference>
<reference evidence="2 3" key="1">
    <citation type="submission" date="2020-01" db="EMBL/GenBank/DDBJ databases">
        <authorList>
            <consortium name="DOE Joint Genome Institute"/>
            <person name="Haridas S."/>
            <person name="Albert R."/>
            <person name="Binder M."/>
            <person name="Bloem J."/>
            <person name="Labutti K."/>
            <person name="Salamov A."/>
            <person name="Andreopoulos B."/>
            <person name="Baker S.E."/>
            <person name="Barry K."/>
            <person name="Bills G."/>
            <person name="Bluhm B.H."/>
            <person name="Cannon C."/>
            <person name="Castanera R."/>
            <person name="Culley D.E."/>
            <person name="Daum C."/>
            <person name="Ezra D."/>
            <person name="Gonzalez J.B."/>
            <person name="Henrissat B."/>
            <person name="Kuo A."/>
            <person name="Liang C."/>
            <person name="Lipzen A."/>
            <person name="Lutzoni F."/>
            <person name="Magnuson J."/>
            <person name="Mondo S."/>
            <person name="Nolan M."/>
            <person name="Ohm R."/>
            <person name="Pangilinan J."/>
            <person name="Park H.-J.H."/>
            <person name="Ramirez L."/>
            <person name="Alfaro M."/>
            <person name="Sun H."/>
            <person name="Tritt A."/>
            <person name="Yoshinaga Y."/>
            <person name="Zwiers L.-H.L."/>
            <person name="Turgeon B.G."/>
            <person name="Goodwin S.B."/>
            <person name="Spatafora J.W."/>
            <person name="Crous P.W."/>
            <person name="Grigoriev I.V."/>
        </authorList>
    </citation>
    <scope>NUCLEOTIDE SEQUENCE [LARGE SCALE GENOMIC DNA]</scope>
    <source>
        <strain evidence="2 3">CBS 611.86</strain>
    </source>
</reference>
<evidence type="ECO:0000313" key="2">
    <source>
        <dbReference type="EMBL" id="KAF2873196.1"/>
    </source>
</evidence>
<evidence type="ECO:0000313" key="3">
    <source>
        <dbReference type="Proteomes" id="UP000481861"/>
    </source>
</evidence>
<organism evidence="2 3">
    <name type="scientific">Massariosphaeria phaeospora</name>
    <dbReference type="NCBI Taxonomy" id="100035"/>
    <lineage>
        <taxon>Eukaryota</taxon>
        <taxon>Fungi</taxon>
        <taxon>Dikarya</taxon>
        <taxon>Ascomycota</taxon>
        <taxon>Pezizomycotina</taxon>
        <taxon>Dothideomycetes</taxon>
        <taxon>Pleosporomycetidae</taxon>
        <taxon>Pleosporales</taxon>
        <taxon>Pleosporales incertae sedis</taxon>
        <taxon>Massariosphaeria</taxon>
    </lineage>
</organism>
<proteinExistence type="predicted"/>
<keyword evidence="3" id="KW-1185">Reference proteome</keyword>
<feature type="transmembrane region" description="Helical" evidence="1">
    <location>
        <begin position="50"/>
        <end position="71"/>
    </location>
</feature>
<dbReference type="Proteomes" id="UP000481861">
    <property type="component" value="Unassembled WGS sequence"/>
</dbReference>
<sequence>MSSTRFSPSLSLLRTTFRPYRRPANRKPHILRLSSTSSTTHKPRRIRPLYVWYGLVSGLGVLTGHAIRLFGSPLPLPVPGSREDQLYLETLASDADKLDVVKSMRAQVHNLHTETRLQELVERRGGWIELDHSGCIAQVAEDRDRNTRTITQQAMAGSRGLGVQRAFWNSETKEIVAVVWMGGALSGWPGLAHGGAIATIFEDAMSRMVAGPNMSIDTISRPDTISVTYARPTLILNFYVLRASFSKPNLYQTAPPPDPESAKPWLEAPKDFTKKESAAPIWTPTVEISASLESLEGEVCVRAKGIFPARVA</sequence>
<keyword evidence="1" id="KW-1133">Transmembrane helix</keyword>
<keyword evidence="1" id="KW-0472">Membrane</keyword>
<keyword evidence="1" id="KW-0812">Transmembrane</keyword>
<dbReference type="Gene3D" id="3.10.129.10">
    <property type="entry name" value="Hotdog Thioesterase"/>
    <property type="match status" value="1"/>
</dbReference>
<dbReference type="InterPro" id="IPR029069">
    <property type="entry name" value="HotDog_dom_sf"/>
</dbReference>
<protein>
    <recommendedName>
        <fullName evidence="4">Thioesterase domain-containing protein</fullName>
    </recommendedName>
</protein>
<evidence type="ECO:0000256" key="1">
    <source>
        <dbReference type="SAM" id="Phobius"/>
    </source>
</evidence>
<dbReference type="PANTHER" id="PTHR47260:SF1">
    <property type="entry name" value="UPF0644 PROTEIN PB2B4.06"/>
    <property type="match status" value="1"/>
</dbReference>
<accession>A0A7C8MAF7</accession>